<dbReference type="Proteomes" id="UP001596472">
    <property type="component" value="Unassembled WGS sequence"/>
</dbReference>
<dbReference type="InterPro" id="IPR001036">
    <property type="entry name" value="Acrflvin-R"/>
</dbReference>
<dbReference type="PANTHER" id="PTHR32063:SF0">
    <property type="entry name" value="SWARMING MOTILITY PROTEIN SWRC"/>
    <property type="match status" value="1"/>
</dbReference>
<dbReference type="Gene3D" id="3.30.2090.10">
    <property type="entry name" value="Multidrug efflux transporter AcrB TolC docking domain, DN and DC subdomains"/>
    <property type="match status" value="2"/>
</dbReference>
<dbReference type="InterPro" id="IPR027463">
    <property type="entry name" value="AcrB_DN_DC_subdom"/>
</dbReference>
<organism evidence="2 3">
    <name type="scientific">Haloferula chungangensis</name>
    <dbReference type="NCBI Taxonomy" id="1048331"/>
    <lineage>
        <taxon>Bacteria</taxon>
        <taxon>Pseudomonadati</taxon>
        <taxon>Verrucomicrobiota</taxon>
        <taxon>Verrucomicrobiia</taxon>
        <taxon>Verrucomicrobiales</taxon>
        <taxon>Verrucomicrobiaceae</taxon>
        <taxon>Haloferula</taxon>
    </lineage>
</organism>
<feature type="transmembrane region" description="Helical" evidence="1">
    <location>
        <begin position="965"/>
        <end position="985"/>
    </location>
</feature>
<proteinExistence type="predicted"/>
<keyword evidence="1" id="KW-0812">Transmembrane</keyword>
<keyword evidence="3" id="KW-1185">Reference proteome</keyword>
<feature type="transmembrane region" description="Helical" evidence="1">
    <location>
        <begin position="477"/>
        <end position="496"/>
    </location>
</feature>
<sequence length="1117" mass="120256">MRNIIESLIRQPISIAVGTMLAVFTGILAITQVPVRMTPEISSVVIAVTTTWENASSDEIESDIIEEQEKVLGETTGLQSMISTSAAGQGTIRLEFETGTDISEAQHEVLQKLDEVPGYPDGVLQPVVQDIDPESADYIAWIGLFSTDPNYNPGQLYDFMDRSIKPRFERIPGVSEVGVRGATASELQIVVDPHALAQRGITYAQLRSGITAANANFSGGKIEQGKRDFRIRATGRFDTPESAERMIIFRDEAGPVYLGDVAEIRNDWKEPTSWVRSRGQRAAFFNFQLQRGANLLETMELLNAEVAELNKPGALLDEKARQLGMDGTLELVQTYDASTYVEDAFELVRSNLVLGGLLATITLLFFLRSLRAVGIIAIAIPVSTIASFTVLVMLGRSINIISLAGLAFAVGMVVDNAIVVIENIFRHLEMGKKPTTAARDGAIEVGGAVLASTLTTVVVFAPILMIEEQAGQLFRDIALALMAAVSLSLVVSLTLIPVASGKWLTPTETGDGPSLFDRVFGSRFFKILGAPLRPFGILFERLPDMAASAVRFVTATWARRFTVIISFTLVMITGTGILMPPLDYLPQGNRNLVFGLLFPPPGYNLDALSEMGERIEERIQPLWEATPDKYGIETRLSGGEMVVENNIQPIPAGDGSGLMITPPPLDNYFLVSFEGRIFHGGISADKKTVADLVPAFNYAASGTATPDTFSIAFQMPLFRVGGSTGSAVQIDFKGRDLDAVSGAAAAVMGAMMSNPDSQARITPAPPNFAFPLDEMRIVPDDARLRELDMTRSDLGLAVQAGGDGIVLFRDYEQDGELKDIKILTKGEEGKEPLDQLLDLPVATPSGDIVDLRSIATLERVRGPDQIRHVDRQRAVTLELTPPAGQPLETVISQVTEMVENMKAQGAIPPGVDVSLSGSAGKLADIKGALLGDGSLIGTLTSKLVLAMVVIYLLMVILFQSWAYPLVIMLSVPLATFGGFLGLAAVHHLSQGDRYMPVQNLDMLTILGFVILAGVVVNNAILIVHQALNFMHHEKLDPMTSVVESVRSRVRPILMSTLTSVGGMLPLVVMPGAGSELYRGLGAVVVGGLTVSTVFTVFLVPAVLSVIFALKQPQSEAA</sequence>
<dbReference type="PANTHER" id="PTHR32063">
    <property type="match status" value="1"/>
</dbReference>
<feature type="transmembrane region" description="Helical" evidence="1">
    <location>
        <begin position="1051"/>
        <end position="1068"/>
    </location>
</feature>
<dbReference type="RefSeq" id="WP_379715681.1">
    <property type="nucleotide sequence ID" value="NZ_JBHTBS010000014.1"/>
</dbReference>
<feature type="transmembrane region" description="Helical" evidence="1">
    <location>
        <begin position="347"/>
        <end position="367"/>
    </location>
</feature>
<feature type="transmembrane region" description="Helical" evidence="1">
    <location>
        <begin position="1080"/>
        <end position="1109"/>
    </location>
</feature>
<dbReference type="PRINTS" id="PR00702">
    <property type="entry name" value="ACRIFLAVINRP"/>
</dbReference>
<dbReference type="EMBL" id="JBHTBS010000014">
    <property type="protein sequence ID" value="MFC7339241.1"/>
    <property type="molecule type" value="Genomic_DNA"/>
</dbReference>
<feature type="transmembrane region" description="Helical" evidence="1">
    <location>
        <begin position="12"/>
        <end position="30"/>
    </location>
</feature>
<dbReference type="Gene3D" id="3.30.70.1440">
    <property type="entry name" value="Multidrug efflux transporter AcrB pore domain"/>
    <property type="match status" value="1"/>
</dbReference>
<dbReference type="Gene3D" id="3.30.70.1430">
    <property type="entry name" value="Multidrug efflux transporter AcrB pore domain"/>
    <property type="match status" value="2"/>
</dbReference>
<dbReference type="Gene3D" id="3.30.70.1320">
    <property type="entry name" value="Multidrug efflux transporter AcrB pore domain like"/>
    <property type="match status" value="1"/>
</dbReference>
<dbReference type="Gene3D" id="1.20.1640.10">
    <property type="entry name" value="Multidrug efflux transporter AcrB transmembrane domain"/>
    <property type="match status" value="2"/>
</dbReference>
<protein>
    <submittedName>
        <fullName evidence="2">Efflux RND transporter permease subunit</fullName>
    </submittedName>
</protein>
<feature type="transmembrane region" description="Helical" evidence="1">
    <location>
        <begin position="400"/>
        <end position="421"/>
    </location>
</feature>
<feature type="transmembrane region" description="Helical" evidence="1">
    <location>
        <begin position="374"/>
        <end position="394"/>
    </location>
</feature>
<evidence type="ECO:0000313" key="3">
    <source>
        <dbReference type="Proteomes" id="UP001596472"/>
    </source>
</evidence>
<dbReference type="Pfam" id="PF00873">
    <property type="entry name" value="ACR_tran"/>
    <property type="match status" value="2"/>
</dbReference>
<comment type="caution">
    <text evidence="2">The sequence shown here is derived from an EMBL/GenBank/DDBJ whole genome shotgun (WGS) entry which is preliminary data.</text>
</comment>
<keyword evidence="1" id="KW-1133">Transmembrane helix</keyword>
<evidence type="ECO:0000313" key="2">
    <source>
        <dbReference type="EMBL" id="MFC7339241.1"/>
    </source>
</evidence>
<dbReference type="SUPFAM" id="SSF82693">
    <property type="entry name" value="Multidrug efflux transporter AcrB pore domain, PN1, PN2, PC1 and PC2 subdomains"/>
    <property type="match status" value="2"/>
</dbReference>
<evidence type="ECO:0000256" key="1">
    <source>
        <dbReference type="SAM" id="Phobius"/>
    </source>
</evidence>
<gene>
    <name evidence="2" type="ORF">ACFQY0_18755</name>
</gene>
<accession>A0ABW2L9X1</accession>
<dbReference type="SUPFAM" id="SSF82866">
    <property type="entry name" value="Multidrug efflux transporter AcrB transmembrane domain"/>
    <property type="match status" value="2"/>
</dbReference>
<keyword evidence="1" id="KW-0472">Membrane</keyword>
<dbReference type="SUPFAM" id="SSF82714">
    <property type="entry name" value="Multidrug efflux transporter AcrB TolC docking domain, DN and DC subdomains"/>
    <property type="match status" value="2"/>
</dbReference>
<feature type="transmembrane region" description="Helical" evidence="1">
    <location>
        <begin position="442"/>
        <end position="465"/>
    </location>
</feature>
<feature type="transmembrane region" description="Helical" evidence="1">
    <location>
        <begin position="561"/>
        <end position="582"/>
    </location>
</feature>
<reference evidence="3" key="1">
    <citation type="journal article" date="2019" name="Int. J. Syst. Evol. Microbiol.">
        <title>The Global Catalogue of Microorganisms (GCM) 10K type strain sequencing project: providing services to taxonomists for standard genome sequencing and annotation.</title>
        <authorList>
            <consortium name="The Broad Institute Genomics Platform"/>
            <consortium name="The Broad Institute Genome Sequencing Center for Infectious Disease"/>
            <person name="Wu L."/>
            <person name="Ma J."/>
        </authorList>
    </citation>
    <scope>NUCLEOTIDE SEQUENCE [LARGE SCALE GENOMIC DNA]</scope>
    <source>
        <strain evidence="3">CGMCC 4.1467</strain>
    </source>
</reference>
<feature type="transmembrane region" description="Helical" evidence="1">
    <location>
        <begin position="939"/>
        <end position="958"/>
    </location>
</feature>
<feature type="transmembrane region" description="Helical" evidence="1">
    <location>
        <begin position="1005"/>
        <end position="1030"/>
    </location>
</feature>
<name>A0ABW2L9X1_9BACT</name>